<gene>
    <name evidence="3" type="ORF">DEA61_12070</name>
    <name evidence="4" type="ORF">EV203_12245</name>
</gene>
<evidence type="ECO:0000313" key="4">
    <source>
        <dbReference type="EMBL" id="TCO60261.1"/>
    </source>
</evidence>
<reference evidence="4 6" key="2">
    <citation type="submission" date="2019-03" db="EMBL/GenBank/DDBJ databases">
        <title>Genomic Encyclopedia of Type Strains, Phase IV (KMG-IV): sequencing the most valuable type-strain genomes for metagenomic binning, comparative biology and taxonomic classification.</title>
        <authorList>
            <person name="Goeker M."/>
        </authorList>
    </citation>
    <scope>NUCLEOTIDE SEQUENCE [LARGE SCALE GENOMIC DNA]</scope>
    <source>
        <strain evidence="4 6">DSM 13054</strain>
    </source>
</reference>
<dbReference type="RefSeq" id="WP_132040421.1">
    <property type="nucleotide sequence ID" value="NZ_DOLB01000176.1"/>
</dbReference>
<dbReference type="PANTHER" id="PTHR34611:SF2">
    <property type="entry name" value="INACTIVE RECOMBINATION-PROMOTING NUCLEASE-LIKE PROTEIN RPNE-RELATED"/>
    <property type="match status" value="1"/>
</dbReference>
<keyword evidence="3" id="KW-0969">Cilium</keyword>
<comment type="caution">
    <text evidence="3">The sequence shown here is derived from an EMBL/GenBank/DDBJ whole genome shotgun (WGS) entry which is preliminary data.</text>
</comment>
<keyword evidence="3" id="KW-0282">Flagellum</keyword>
<dbReference type="EMBL" id="SLWU01000022">
    <property type="protein sequence ID" value="TCO60261.1"/>
    <property type="molecule type" value="Genomic_DNA"/>
</dbReference>
<dbReference type="GO" id="GO:0006310">
    <property type="term" value="P:DNA recombination"/>
    <property type="evidence" value="ECO:0007669"/>
    <property type="project" value="TreeGrafter"/>
</dbReference>
<dbReference type="InterPro" id="IPR006842">
    <property type="entry name" value="Transposase_31"/>
</dbReference>
<evidence type="ECO:0000259" key="1">
    <source>
        <dbReference type="Pfam" id="PF04754"/>
    </source>
</evidence>
<dbReference type="Proteomes" id="UP000264445">
    <property type="component" value="Unassembled WGS sequence"/>
</dbReference>
<accession>A0A357VSH6</accession>
<evidence type="ECO:0000313" key="5">
    <source>
        <dbReference type="Proteomes" id="UP000264445"/>
    </source>
</evidence>
<dbReference type="EMBL" id="DOLB01000176">
    <property type="protein sequence ID" value="HBT50480.1"/>
    <property type="molecule type" value="Genomic_DNA"/>
</dbReference>
<dbReference type="GO" id="GO:1990238">
    <property type="term" value="F:double-stranded DNA endonuclease activity"/>
    <property type="evidence" value="ECO:0007669"/>
    <property type="project" value="TreeGrafter"/>
</dbReference>
<dbReference type="PANTHER" id="PTHR34611">
    <property type="match status" value="1"/>
</dbReference>
<keyword evidence="3" id="KW-0966">Cell projection</keyword>
<reference evidence="3 5" key="1">
    <citation type="journal article" date="2018" name="Nat. Biotechnol.">
        <title>A standardized bacterial taxonomy based on genome phylogeny substantially revises the tree of life.</title>
        <authorList>
            <person name="Parks D.H."/>
            <person name="Chuvochina M."/>
            <person name="Waite D.W."/>
            <person name="Rinke C."/>
            <person name="Skarshewski A."/>
            <person name="Chaumeil P.A."/>
            <person name="Hugenholtz P."/>
        </authorList>
    </citation>
    <scope>NUCLEOTIDE SEQUENCE [LARGE SCALE GENOMIC DNA]</scope>
    <source>
        <strain evidence="3">UBA12544</strain>
    </source>
</reference>
<dbReference type="Pfam" id="PF14261">
    <property type="entry name" value="DUF4351"/>
    <property type="match status" value="1"/>
</dbReference>
<sequence length="352" mass="41949">MKNNENGDFLNAPHDKGYKYLLSHKKVFIELLRSFVKKDWVNEIDESSLIRINKSFILQDFKNKEADLIYRAKLKDKDVFFYILMEFQSKVDFQMPYRLLLYIVEVWREILGDIPIEEQKRKDFKLPAVIPIVLYNGVNRWTASLNFKEIVDSYQLFGENLIDFRYILIDVNRYDEEELLQLSNLISSIFLLDRRIDKEELIEKLRKVADTLKNISEEEFIILRNWLFSVVSRFLPKDKEKEVKEILMQSEGVKEMISNLERSLREEFRKTRREALQEGLKKGKLEGLKIGKIEGKIEGIRMVVFEQLREKFKDIPTEYIEGIAKLDDKTLLQLAKDILKMEKLEELGKYIN</sequence>
<feature type="domain" description="Transposase (putative) YhgA-like" evidence="1">
    <location>
        <begin position="13"/>
        <end position="217"/>
    </location>
</feature>
<dbReference type="AlphaFoldDB" id="A0A357VSH6"/>
<organism evidence="3 5">
    <name type="scientific">Caldanaerobacter subterraneus</name>
    <dbReference type="NCBI Taxonomy" id="911092"/>
    <lineage>
        <taxon>Bacteria</taxon>
        <taxon>Bacillati</taxon>
        <taxon>Bacillota</taxon>
        <taxon>Clostridia</taxon>
        <taxon>Thermoanaerobacterales</taxon>
        <taxon>Thermoanaerobacteraceae</taxon>
        <taxon>Caldanaerobacter</taxon>
    </lineage>
</organism>
<evidence type="ECO:0000259" key="2">
    <source>
        <dbReference type="Pfam" id="PF14261"/>
    </source>
</evidence>
<protein>
    <submittedName>
        <fullName evidence="3">Flagellar biosynthesis/type III secretory pathway protein</fullName>
    </submittedName>
    <submittedName>
        <fullName evidence="4">Putative transposase YdaD</fullName>
    </submittedName>
</protein>
<proteinExistence type="predicted"/>
<evidence type="ECO:0000313" key="3">
    <source>
        <dbReference type="EMBL" id="HBT50480.1"/>
    </source>
</evidence>
<name>A0A357VSH6_9THEO</name>
<feature type="domain" description="DUF4351" evidence="2">
    <location>
        <begin position="294"/>
        <end position="350"/>
    </location>
</feature>
<evidence type="ECO:0000313" key="6">
    <source>
        <dbReference type="Proteomes" id="UP000294886"/>
    </source>
</evidence>
<dbReference type="InterPro" id="IPR025587">
    <property type="entry name" value="DUF4351"/>
</dbReference>
<dbReference type="InterPro" id="IPR051699">
    <property type="entry name" value="Rpn/YhgA-like_nuclease"/>
</dbReference>
<dbReference type="Proteomes" id="UP000294886">
    <property type="component" value="Unassembled WGS sequence"/>
</dbReference>
<dbReference type="Pfam" id="PF04754">
    <property type="entry name" value="Transposase_31"/>
    <property type="match status" value="1"/>
</dbReference>